<dbReference type="STRING" id="1121409.SAMN02745124_01494"/>
<dbReference type="Proteomes" id="UP000184139">
    <property type="component" value="Unassembled WGS sequence"/>
</dbReference>
<dbReference type="EMBL" id="FQXS01000007">
    <property type="protein sequence ID" value="SHH70363.1"/>
    <property type="molecule type" value="Genomic_DNA"/>
</dbReference>
<sequence>MTDSRNRTKSTVRNHRLTKLILLGLLLGAAGTGIALPFAYESTTMWYKIGLDKTLLRAGKICGLLTVTLICAQSLVGLRPKALEQAFGAPSLLRWHRRSAALIVLFAVLHALLILVPEGLKNLPIGYKFWPEMIGGGLLALLVSQVGYSWARERWRLAYQRWRTIHRYLAWCILLLAPVHLLFVSEMFSQTVPRLWVAGVVGGTLVTHLTVRLSRRLAVHRR</sequence>
<feature type="transmembrane region" description="Helical" evidence="5">
    <location>
        <begin position="129"/>
        <end position="148"/>
    </location>
</feature>
<dbReference type="OrthoDB" id="9786134at2"/>
<evidence type="ECO:0000256" key="3">
    <source>
        <dbReference type="ARBA" id="ARBA00022989"/>
    </source>
</evidence>
<keyword evidence="4 5" id="KW-0472">Membrane</keyword>
<accession>A0A1M5V5Z7</accession>
<feature type="transmembrane region" description="Helical" evidence="5">
    <location>
        <begin position="99"/>
        <end position="117"/>
    </location>
</feature>
<evidence type="ECO:0000256" key="1">
    <source>
        <dbReference type="ARBA" id="ARBA00004141"/>
    </source>
</evidence>
<dbReference type="GO" id="GO:0016020">
    <property type="term" value="C:membrane"/>
    <property type="evidence" value="ECO:0007669"/>
    <property type="project" value="UniProtKB-SubCell"/>
</dbReference>
<feature type="transmembrane region" description="Helical" evidence="5">
    <location>
        <begin position="168"/>
        <end position="189"/>
    </location>
</feature>
<reference evidence="7 8" key="1">
    <citation type="submission" date="2016-11" db="EMBL/GenBank/DDBJ databases">
        <authorList>
            <person name="Jaros S."/>
            <person name="Januszkiewicz K."/>
            <person name="Wedrychowicz H."/>
        </authorList>
    </citation>
    <scope>NUCLEOTIDE SEQUENCE [LARGE SCALE GENOMIC DNA]</scope>
    <source>
        <strain evidence="7 8">DSM 9705</strain>
    </source>
</reference>
<organism evidence="7 8">
    <name type="scientific">Desulfofustis glycolicus DSM 9705</name>
    <dbReference type="NCBI Taxonomy" id="1121409"/>
    <lineage>
        <taxon>Bacteria</taxon>
        <taxon>Pseudomonadati</taxon>
        <taxon>Thermodesulfobacteriota</taxon>
        <taxon>Desulfobulbia</taxon>
        <taxon>Desulfobulbales</taxon>
        <taxon>Desulfocapsaceae</taxon>
        <taxon>Desulfofustis</taxon>
    </lineage>
</organism>
<feature type="transmembrane region" description="Helical" evidence="5">
    <location>
        <begin position="20"/>
        <end position="38"/>
    </location>
</feature>
<dbReference type="AlphaFoldDB" id="A0A1M5V5Z7"/>
<evidence type="ECO:0000256" key="4">
    <source>
        <dbReference type="ARBA" id="ARBA00023136"/>
    </source>
</evidence>
<evidence type="ECO:0000313" key="8">
    <source>
        <dbReference type="Proteomes" id="UP000184139"/>
    </source>
</evidence>
<name>A0A1M5V5Z7_9BACT</name>
<evidence type="ECO:0000259" key="6">
    <source>
        <dbReference type="Pfam" id="PF01794"/>
    </source>
</evidence>
<feature type="domain" description="Ferric oxidoreductase" evidence="6">
    <location>
        <begin position="62"/>
        <end position="176"/>
    </location>
</feature>
<keyword evidence="3 5" id="KW-1133">Transmembrane helix</keyword>
<comment type="subcellular location">
    <subcellularLocation>
        <location evidence="1">Membrane</location>
        <topology evidence="1">Multi-pass membrane protein</topology>
    </subcellularLocation>
</comment>
<evidence type="ECO:0000256" key="2">
    <source>
        <dbReference type="ARBA" id="ARBA00022692"/>
    </source>
</evidence>
<dbReference type="RefSeq" id="WP_073374815.1">
    <property type="nucleotide sequence ID" value="NZ_FQXS01000007.1"/>
</dbReference>
<keyword evidence="2 5" id="KW-0812">Transmembrane</keyword>
<feature type="transmembrane region" description="Helical" evidence="5">
    <location>
        <begin position="58"/>
        <end position="78"/>
    </location>
</feature>
<keyword evidence="8" id="KW-1185">Reference proteome</keyword>
<feature type="transmembrane region" description="Helical" evidence="5">
    <location>
        <begin position="195"/>
        <end position="213"/>
    </location>
</feature>
<proteinExistence type="predicted"/>
<dbReference type="InterPro" id="IPR013130">
    <property type="entry name" value="Fe3_Rdtase_TM_dom"/>
</dbReference>
<dbReference type="Pfam" id="PF01794">
    <property type="entry name" value="Ferric_reduct"/>
    <property type="match status" value="1"/>
</dbReference>
<evidence type="ECO:0000313" key="7">
    <source>
        <dbReference type="EMBL" id="SHH70363.1"/>
    </source>
</evidence>
<gene>
    <name evidence="7" type="ORF">SAMN02745124_01494</name>
</gene>
<protein>
    <submittedName>
        <fullName evidence="7">Ferric reductase like transmembrane component</fullName>
    </submittedName>
</protein>
<evidence type="ECO:0000256" key="5">
    <source>
        <dbReference type="SAM" id="Phobius"/>
    </source>
</evidence>